<dbReference type="WBParaSite" id="PEQ_0001057701-mRNA-1">
    <property type="protein sequence ID" value="PEQ_0001057701-mRNA-1"/>
    <property type="gene ID" value="PEQ_0001057701"/>
</dbReference>
<evidence type="ECO:0000313" key="2">
    <source>
        <dbReference type="WBParaSite" id="PEQ_0001057701-mRNA-1"/>
    </source>
</evidence>
<accession>A0A914RWJ8</accession>
<dbReference type="AlphaFoldDB" id="A0A914RWJ8"/>
<sequence length="37" mass="4153">MRRLTKSETRRILPVQEIERGGAKRALTAPLSFGILS</sequence>
<protein>
    <submittedName>
        <fullName evidence="2">Uncharacterized protein</fullName>
    </submittedName>
</protein>
<organism evidence="1 2">
    <name type="scientific">Parascaris equorum</name>
    <name type="common">Equine roundworm</name>
    <dbReference type="NCBI Taxonomy" id="6256"/>
    <lineage>
        <taxon>Eukaryota</taxon>
        <taxon>Metazoa</taxon>
        <taxon>Ecdysozoa</taxon>
        <taxon>Nematoda</taxon>
        <taxon>Chromadorea</taxon>
        <taxon>Rhabditida</taxon>
        <taxon>Spirurina</taxon>
        <taxon>Ascaridomorpha</taxon>
        <taxon>Ascaridoidea</taxon>
        <taxon>Ascarididae</taxon>
        <taxon>Parascaris</taxon>
    </lineage>
</organism>
<proteinExistence type="predicted"/>
<dbReference type="Proteomes" id="UP000887564">
    <property type="component" value="Unplaced"/>
</dbReference>
<keyword evidence="1" id="KW-1185">Reference proteome</keyword>
<evidence type="ECO:0000313" key="1">
    <source>
        <dbReference type="Proteomes" id="UP000887564"/>
    </source>
</evidence>
<name>A0A914RWJ8_PAREQ</name>
<reference evidence="2" key="1">
    <citation type="submission" date="2022-11" db="UniProtKB">
        <authorList>
            <consortium name="WormBaseParasite"/>
        </authorList>
    </citation>
    <scope>IDENTIFICATION</scope>
</reference>